<reference evidence="2" key="1">
    <citation type="journal article" date="2013" name="Mol. Plant Microbe Interact.">
        <title>Global aspects of pacC regulation of pathogenicity genes in Colletotrichum gloeosporioides as revealed by transcriptome analysis.</title>
        <authorList>
            <person name="Alkan N."/>
            <person name="Meng X."/>
            <person name="Friedlander G."/>
            <person name="Reuveni E."/>
            <person name="Sukno S."/>
            <person name="Sherman A."/>
            <person name="Thon M."/>
            <person name="Fluhr R."/>
            <person name="Prusky D."/>
        </authorList>
    </citation>
    <scope>NUCLEOTIDE SEQUENCE [LARGE SCALE GENOMIC DNA]</scope>
    <source>
        <strain evidence="2">Cg-14</strain>
    </source>
</reference>
<protein>
    <submittedName>
        <fullName evidence="1">Uncharacterized protein</fullName>
    </submittedName>
</protein>
<comment type="caution">
    <text evidence="1">The sequence shown here is derived from an EMBL/GenBank/DDBJ whole genome shotgun (WGS) entry which is preliminary data.</text>
</comment>
<sequence length="21" mass="2622">MNLDWLMPFKLALQSDLFYIY</sequence>
<name>T0L4H5_COLGC</name>
<gene>
    <name evidence="1" type="ORF">CGLO_18264</name>
</gene>
<evidence type="ECO:0000313" key="1">
    <source>
        <dbReference type="EMBL" id="EQB43125.1"/>
    </source>
</evidence>
<dbReference type="Proteomes" id="UP000015530">
    <property type="component" value="Unassembled WGS sequence"/>
</dbReference>
<accession>T0L4H5</accession>
<dbReference type="HOGENOM" id="CLU_3426889_0_0_1"/>
<organism evidence="1 2">
    <name type="scientific">Colletotrichum gloeosporioides (strain Cg-14)</name>
    <name type="common">Anthracnose fungus</name>
    <name type="synonym">Glomerella cingulata</name>
    <dbReference type="NCBI Taxonomy" id="1237896"/>
    <lineage>
        <taxon>Eukaryota</taxon>
        <taxon>Fungi</taxon>
        <taxon>Dikarya</taxon>
        <taxon>Ascomycota</taxon>
        <taxon>Pezizomycotina</taxon>
        <taxon>Sordariomycetes</taxon>
        <taxon>Hypocreomycetidae</taxon>
        <taxon>Glomerellales</taxon>
        <taxon>Glomerellaceae</taxon>
        <taxon>Colletotrichum</taxon>
        <taxon>Colletotrichum gloeosporioides species complex</taxon>
    </lineage>
</organism>
<dbReference type="EMBL" id="AMYD01004467">
    <property type="protein sequence ID" value="EQB43125.1"/>
    <property type="molecule type" value="Genomic_DNA"/>
</dbReference>
<dbReference type="AlphaFoldDB" id="T0L4H5"/>
<evidence type="ECO:0000313" key="2">
    <source>
        <dbReference type="Proteomes" id="UP000015530"/>
    </source>
</evidence>
<proteinExistence type="predicted"/>